<organism evidence="2">
    <name type="scientific">bioreactor metagenome</name>
    <dbReference type="NCBI Taxonomy" id="1076179"/>
    <lineage>
        <taxon>unclassified sequences</taxon>
        <taxon>metagenomes</taxon>
        <taxon>ecological metagenomes</taxon>
    </lineage>
</organism>
<accession>A0A645CXU0</accession>
<keyword evidence="1" id="KW-0812">Transmembrane</keyword>
<dbReference type="AlphaFoldDB" id="A0A645CXU0"/>
<evidence type="ECO:0000256" key="1">
    <source>
        <dbReference type="SAM" id="Phobius"/>
    </source>
</evidence>
<name>A0A645CXU0_9ZZZZ</name>
<proteinExistence type="predicted"/>
<sequence>MFDTIRASARWDFLVYLGMIYFCLLIIKTIKDKKNLGLVSLLVILFLVEYIPMGLKSSKSEISLNRSLFLKETCTKDDVLMQIPYSHLFGVKGGIGIGLQYITKVELDSNFYNCRLVNGYTGYDIPETVEFFQKVDHLIMNNKYNDFRNLIKSRNIKYLQINPEYLDNLHVYEKFLKTMSKNGILSEMEKSVYRVN</sequence>
<protein>
    <submittedName>
        <fullName evidence="2">Uncharacterized protein</fullName>
    </submittedName>
</protein>
<evidence type="ECO:0000313" key="2">
    <source>
        <dbReference type="EMBL" id="MPM81683.1"/>
    </source>
</evidence>
<feature type="transmembrane region" description="Helical" evidence="1">
    <location>
        <begin position="12"/>
        <end position="30"/>
    </location>
</feature>
<comment type="caution">
    <text evidence="2">The sequence shown here is derived from an EMBL/GenBank/DDBJ whole genome shotgun (WGS) entry which is preliminary data.</text>
</comment>
<feature type="transmembrane region" description="Helical" evidence="1">
    <location>
        <begin position="36"/>
        <end position="55"/>
    </location>
</feature>
<keyword evidence="1" id="KW-0472">Membrane</keyword>
<keyword evidence="1" id="KW-1133">Transmembrane helix</keyword>
<gene>
    <name evidence="2" type="ORF">SDC9_128740</name>
</gene>
<reference evidence="2" key="1">
    <citation type="submission" date="2019-08" db="EMBL/GenBank/DDBJ databases">
        <authorList>
            <person name="Kucharzyk K."/>
            <person name="Murdoch R.W."/>
            <person name="Higgins S."/>
            <person name="Loffler F."/>
        </authorList>
    </citation>
    <scope>NUCLEOTIDE SEQUENCE</scope>
</reference>
<dbReference type="EMBL" id="VSSQ01030965">
    <property type="protein sequence ID" value="MPM81683.1"/>
    <property type="molecule type" value="Genomic_DNA"/>
</dbReference>